<dbReference type="EMBL" id="CP049866">
    <property type="protein sequence ID" value="QIK76095.1"/>
    <property type="molecule type" value="Genomic_DNA"/>
</dbReference>
<reference evidence="2 3" key="1">
    <citation type="submission" date="2020-03" db="EMBL/GenBank/DDBJ databases">
        <title>Nocardioides sp. nov., isolated from fish.</title>
        <authorList>
            <person name="Hyun D.-W."/>
            <person name="Bae J.-W."/>
        </authorList>
    </citation>
    <scope>NUCLEOTIDE SEQUENCE [LARGE SCALE GENOMIC DNA]</scope>
    <source>
        <strain evidence="2 3">HDW12A</strain>
    </source>
</reference>
<dbReference type="KEGG" id="npi:G7071_12325"/>
<dbReference type="RefSeq" id="WP_166319193.1">
    <property type="nucleotide sequence ID" value="NZ_CP049866.1"/>
</dbReference>
<dbReference type="Pfam" id="PF04328">
    <property type="entry name" value="Sel_put"/>
    <property type="match status" value="1"/>
</dbReference>
<gene>
    <name evidence="2" type="ORF">G7071_12325</name>
</gene>
<evidence type="ECO:0000256" key="1">
    <source>
        <dbReference type="SAM" id="MobiDB-lite"/>
    </source>
</evidence>
<dbReference type="InterPro" id="IPR007423">
    <property type="entry name" value="Sel_put"/>
</dbReference>
<organism evidence="2 3">
    <name type="scientific">Nocardioides piscis</name>
    <dbReference type="NCBI Taxonomy" id="2714938"/>
    <lineage>
        <taxon>Bacteria</taxon>
        <taxon>Bacillati</taxon>
        <taxon>Actinomycetota</taxon>
        <taxon>Actinomycetes</taxon>
        <taxon>Propionibacteriales</taxon>
        <taxon>Nocardioidaceae</taxon>
        <taxon>Nocardioides</taxon>
    </lineage>
</organism>
<evidence type="ECO:0000313" key="2">
    <source>
        <dbReference type="EMBL" id="QIK76095.1"/>
    </source>
</evidence>
<protein>
    <submittedName>
        <fullName evidence="2">YbdD/YjiX family protein</fullName>
    </submittedName>
</protein>
<name>A0A6G7YH02_9ACTN</name>
<dbReference type="Proteomes" id="UP000502035">
    <property type="component" value="Chromosome"/>
</dbReference>
<sequence length="61" mass="7305">MSGVLQAARTLRWYVRQLTGEAKWDEYAEECARRGEEPMSRREFERHRDHEREHAPGARCC</sequence>
<evidence type="ECO:0000313" key="3">
    <source>
        <dbReference type="Proteomes" id="UP000502035"/>
    </source>
</evidence>
<dbReference type="AlphaFoldDB" id="A0A6G7YH02"/>
<feature type="region of interest" description="Disordered" evidence="1">
    <location>
        <begin position="36"/>
        <end position="61"/>
    </location>
</feature>
<keyword evidence="3" id="KW-1185">Reference proteome</keyword>
<proteinExistence type="predicted"/>
<accession>A0A6G7YH02</accession>